<evidence type="ECO:0000256" key="1">
    <source>
        <dbReference type="SAM" id="MobiDB-lite"/>
    </source>
</evidence>
<name>A0AAV4IPZ4_9GAST</name>
<gene>
    <name evidence="2" type="ORF">ElyMa_006680500</name>
</gene>
<feature type="compositionally biased region" description="Basic and acidic residues" evidence="1">
    <location>
        <begin position="59"/>
        <end position="68"/>
    </location>
</feature>
<evidence type="ECO:0000313" key="3">
    <source>
        <dbReference type="Proteomes" id="UP000762676"/>
    </source>
</evidence>
<dbReference type="Proteomes" id="UP000762676">
    <property type="component" value="Unassembled WGS sequence"/>
</dbReference>
<dbReference type="AlphaFoldDB" id="A0AAV4IPZ4"/>
<organism evidence="2 3">
    <name type="scientific">Elysia marginata</name>
    <dbReference type="NCBI Taxonomy" id="1093978"/>
    <lineage>
        <taxon>Eukaryota</taxon>
        <taxon>Metazoa</taxon>
        <taxon>Spiralia</taxon>
        <taxon>Lophotrochozoa</taxon>
        <taxon>Mollusca</taxon>
        <taxon>Gastropoda</taxon>
        <taxon>Heterobranchia</taxon>
        <taxon>Euthyneura</taxon>
        <taxon>Panpulmonata</taxon>
        <taxon>Sacoglossa</taxon>
        <taxon>Placobranchoidea</taxon>
        <taxon>Plakobranchidae</taxon>
        <taxon>Elysia</taxon>
    </lineage>
</organism>
<evidence type="ECO:0000313" key="2">
    <source>
        <dbReference type="EMBL" id="GFS11750.1"/>
    </source>
</evidence>
<proteinExistence type="predicted"/>
<comment type="caution">
    <text evidence="2">The sequence shown here is derived from an EMBL/GenBank/DDBJ whole genome shotgun (WGS) entry which is preliminary data.</text>
</comment>
<sequence length="105" mass="11442">MFFREKGTLGSGRRNSQRRQRSTYFLPITKPALWLSGKTLAQRSGVIDNDGDDNGGGKAVDDDAHDNGDYNDDDEDGGSDDNDDVHDDKDDVVAAVGDDNGYDET</sequence>
<feature type="compositionally biased region" description="Acidic residues" evidence="1">
    <location>
        <begin position="69"/>
        <end position="85"/>
    </location>
</feature>
<keyword evidence="3" id="KW-1185">Reference proteome</keyword>
<feature type="region of interest" description="Disordered" evidence="1">
    <location>
        <begin position="44"/>
        <end position="105"/>
    </location>
</feature>
<reference evidence="2 3" key="1">
    <citation type="journal article" date="2021" name="Elife">
        <title>Chloroplast acquisition without the gene transfer in kleptoplastic sea slugs, Plakobranchus ocellatus.</title>
        <authorList>
            <person name="Maeda T."/>
            <person name="Takahashi S."/>
            <person name="Yoshida T."/>
            <person name="Shimamura S."/>
            <person name="Takaki Y."/>
            <person name="Nagai Y."/>
            <person name="Toyoda A."/>
            <person name="Suzuki Y."/>
            <person name="Arimoto A."/>
            <person name="Ishii H."/>
            <person name="Satoh N."/>
            <person name="Nishiyama T."/>
            <person name="Hasebe M."/>
            <person name="Maruyama T."/>
            <person name="Minagawa J."/>
            <person name="Obokata J."/>
            <person name="Shigenobu S."/>
        </authorList>
    </citation>
    <scope>NUCLEOTIDE SEQUENCE [LARGE SCALE GENOMIC DNA]</scope>
</reference>
<dbReference type="EMBL" id="BMAT01013380">
    <property type="protein sequence ID" value="GFS11750.1"/>
    <property type="molecule type" value="Genomic_DNA"/>
</dbReference>
<feature type="region of interest" description="Disordered" evidence="1">
    <location>
        <begin position="1"/>
        <end position="24"/>
    </location>
</feature>
<protein>
    <submittedName>
        <fullName evidence="2">Uncharacterized protein</fullName>
    </submittedName>
</protein>
<accession>A0AAV4IPZ4</accession>